<reference evidence="3 4" key="1">
    <citation type="submission" date="2020-08" db="EMBL/GenBank/DDBJ databases">
        <title>A Genomic Blueprint of the Chicken Gut Microbiome.</title>
        <authorList>
            <person name="Gilroy R."/>
            <person name="Ravi A."/>
            <person name="Getino M."/>
            <person name="Pursley I."/>
            <person name="Horton D.L."/>
            <person name="Alikhan N.-F."/>
            <person name="Baker D."/>
            <person name="Gharbi K."/>
            <person name="Hall N."/>
            <person name="Watson M."/>
            <person name="Adriaenssens E.M."/>
            <person name="Foster-Nyarko E."/>
            <person name="Jarju S."/>
            <person name="Secka A."/>
            <person name="Antonio M."/>
            <person name="Oren A."/>
            <person name="Chaudhuri R."/>
            <person name="La Ragione R.M."/>
            <person name="Hildebrand F."/>
            <person name="Pallen M.J."/>
        </authorList>
    </citation>
    <scope>NUCLEOTIDE SEQUENCE [LARGE SCALE GENOMIC DNA]</scope>
    <source>
        <strain evidence="3 4">Sa4CUA7</strain>
    </source>
</reference>
<evidence type="ECO:0000256" key="1">
    <source>
        <dbReference type="SAM" id="MobiDB-lite"/>
    </source>
</evidence>
<keyword evidence="4" id="KW-1185">Reference proteome</keyword>
<dbReference type="InterPro" id="IPR033396">
    <property type="entry name" value="DUF5107"/>
</dbReference>
<dbReference type="Gene3D" id="1.25.40.10">
    <property type="entry name" value="Tetratricopeptide repeat domain"/>
    <property type="match status" value="2"/>
</dbReference>
<organism evidence="3 4">
    <name type="scientific">Microbacterium pullorum</name>
    <dbReference type="NCBI Taxonomy" id="2762236"/>
    <lineage>
        <taxon>Bacteria</taxon>
        <taxon>Bacillati</taxon>
        <taxon>Actinomycetota</taxon>
        <taxon>Actinomycetes</taxon>
        <taxon>Micrococcales</taxon>
        <taxon>Microbacteriaceae</taxon>
        <taxon>Microbacterium</taxon>
    </lineage>
</organism>
<feature type="domain" description="DUF5107" evidence="2">
    <location>
        <begin position="107"/>
        <end position="418"/>
    </location>
</feature>
<accession>A0ABR8RZ01</accession>
<evidence type="ECO:0000313" key="3">
    <source>
        <dbReference type="EMBL" id="MBD7956447.1"/>
    </source>
</evidence>
<protein>
    <submittedName>
        <fullName evidence="3">DUF5107 domain-containing protein</fullName>
    </submittedName>
</protein>
<evidence type="ECO:0000313" key="4">
    <source>
        <dbReference type="Proteomes" id="UP000648352"/>
    </source>
</evidence>
<proteinExistence type="predicted"/>
<dbReference type="EMBL" id="JACSQP010000001">
    <property type="protein sequence ID" value="MBD7956447.1"/>
    <property type="molecule type" value="Genomic_DNA"/>
</dbReference>
<dbReference type="SUPFAM" id="SSF48452">
    <property type="entry name" value="TPR-like"/>
    <property type="match status" value="2"/>
</dbReference>
<dbReference type="Proteomes" id="UP000648352">
    <property type="component" value="Unassembled WGS sequence"/>
</dbReference>
<name>A0ABR8RZ01_9MICO</name>
<feature type="region of interest" description="Disordered" evidence="1">
    <location>
        <begin position="1"/>
        <end position="29"/>
    </location>
</feature>
<sequence length="1138" mass="123418">MRWWSNPSARSIPPSWHARSSDRPYRSIDPPWPTTVHARRFGRVNSDDAPSLIDLPAAPADQQLLLDAGGVACWSEPVSIDTYEPGEPDRYPLFLDRRVYQGSSGKVYPLPITDRVEHVKRPHTWQAIHLENATVRLMLLPELGGRIHIGYDKVAGYDFFYRNNVIKPALVGIAGPWISGGVEFNWPQHHRPATYLPVDSRIEREDDGAVVVWHSDLDQLQRMRGVHGIRLRPESSLIELEARLHNRTDVPQTFLWWANVAARSHERYQSFFPDDVAYVADHARRAITGFPRADRPYYGVDYPQLAAERPGADRIDIYSNIPVPTSYMITDTTESFFGGYDHAADAGFVHWADRAVSPGKKMWTWGDGAIGRAWDAQLTDDDGPYVELMAGVYTDNQPDFAWLAPGETKTFSQFWFPIHAVGPARQATTDAAVSLAPHDGSARVGVISTRAFPGAVITVESGDGVAAEWTADLGPGSPTVRVLDAAEASVHTIRVRSAAGVDLVTWTRHDATVPEPWVATAPDAAESLTSTDELYLTAQHLLQYRHPSRSAVPYLEEALRRDPGDTRSATALAAWHLARGGYDLARDLLQTAVSRLTRRNLNPRDGEPHYLLGLVLERLDEPDAADAAFATAAWVQAWRVPATLGRARLALRGGRAREALTLASAVSEVPAGARLVVLALRRLGRDDEAREALTRLIDADPLDAASRALAGKAIAVDPRTLLEVGVEFARAGCYAESLAATATRSAAAAAAFGNAEPMRHLLRAAWFDADGDHDAAASARADAAATDPSLAFPAGLDQFDALAAAIAAEPGHAVAHALRGMWLLDAGRPGDALVDLTHATKSGSTDPVAWRNLALAIMQTGGSPAKADAAYERALALADDARLVFERDLLAQVRGLRADERLTLLKERPALLDDRDDLALVHATLLLDNDRIDEAWTLLTERTFRPFEGGEGRVIAAFDRASCVVARRLLGEGDADRAAALLADGLVPPASLGEGRHPAVPQAERLVLLGDARAALGDEAGARDAWAEARATTPLAVAARPADEADFWIGFAHLRLGETAAAAEAWTRLEHRADELERARDAVDYFATSLPELLVFDVDTAAARVATATRLRELADLGHASASAPAPAPASAPTRMER</sequence>
<gene>
    <name evidence="3" type="ORF">H9651_02215</name>
</gene>
<comment type="caution">
    <text evidence="3">The sequence shown here is derived from an EMBL/GenBank/DDBJ whole genome shotgun (WGS) entry which is preliminary data.</text>
</comment>
<dbReference type="Pfam" id="PF17128">
    <property type="entry name" value="DUF5107"/>
    <property type="match status" value="1"/>
</dbReference>
<dbReference type="InterPro" id="IPR011990">
    <property type="entry name" value="TPR-like_helical_dom_sf"/>
</dbReference>
<evidence type="ECO:0000259" key="2">
    <source>
        <dbReference type="Pfam" id="PF17128"/>
    </source>
</evidence>